<keyword evidence="3" id="KW-1185">Reference proteome</keyword>
<evidence type="ECO:0000313" key="2">
    <source>
        <dbReference type="EMBL" id="CAK0909038.1"/>
    </source>
</evidence>
<feature type="region of interest" description="Disordered" evidence="1">
    <location>
        <begin position="400"/>
        <end position="432"/>
    </location>
</feature>
<protein>
    <submittedName>
        <fullName evidence="2">Uncharacterized protein</fullName>
    </submittedName>
</protein>
<name>A0ABN9Y8P1_9DINO</name>
<comment type="caution">
    <text evidence="2">The sequence shown here is derived from an EMBL/GenBank/DDBJ whole genome shotgun (WGS) entry which is preliminary data.</text>
</comment>
<organism evidence="2 3">
    <name type="scientific">Prorocentrum cordatum</name>
    <dbReference type="NCBI Taxonomy" id="2364126"/>
    <lineage>
        <taxon>Eukaryota</taxon>
        <taxon>Sar</taxon>
        <taxon>Alveolata</taxon>
        <taxon>Dinophyceae</taxon>
        <taxon>Prorocentrales</taxon>
        <taxon>Prorocentraceae</taxon>
        <taxon>Prorocentrum</taxon>
    </lineage>
</organism>
<feature type="region of interest" description="Disordered" evidence="1">
    <location>
        <begin position="261"/>
        <end position="284"/>
    </location>
</feature>
<reference evidence="2" key="1">
    <citation type="submission" date="2023-10" db="EMBL/GenBank/DDBJ databases">
        <authorList>
            <person name="Chen Y."/>
            <person name="Shah S."/>
            <person name="Dougan E. K."/>
            <person name="Thang M."/>
            <person name="Chan C."/>
        </authorList>
    </citation>
    <scope>NUCLEOTIDE SEQUENCE [LARGE SCALE GENOMIC DNA]</scope>
</reference>
<evidence type="ECO:0000313" key="3">
    <source>
        <dbReference type="Proteomes" id="UP001189429"/>
    </source>
</evidence>
<feature type="compositionally biased region" description="Basic residues" evidence="1">
    <location>
        <begin position="361"/>
        <end position="370"/>
    </location>
</feature>
<sequence length="432" mass="46795">MRHCVACSCACFGCFLLAVYSWVFSSIGSIHMQVCRLRDVDNVNAELAAWGAVDQLNELIAAEARVFGNCADPELLQDGSDSKPCMVLQKFPYNLTEGFWTAVFEDFRMDPSVVVHTMEARCSAERQWNFVLNATVPRVQVGGRVVRRVPLFGESVADYMCTKTAKCLVDTALFYPSGFRVSLSSTLACANGTAGLVIDPGAVEPAHARLRESGQFSGLEAWLASQGMRYVNGRLPWVLKRSFPRQAAACRGAAPAALRWRQPAPGARRPGRRGPCGGRGSAVVPCGRPPLSRPRCRCPPAGPARGRCRADGGAPGLRPPVTLLAGPPRRREAQWAPRLAAEPGGRPSVQLAGTGPLHGARGGKRWPRRRPGLRAWPRRVFWQGRGGAGRPFGCGTWRPSAQMGSSPASHGPRPEFTHRRRGPRGRCAPISC</sequence>
<accession>A0ABN9Y8P1</accession>
<gene>
    <name evidence="2" type="ORF">PCOR1329_LOCUS83553</name>
</gene>
<dbReference type="EMBL" id="CAUYUJ010022116">
    <property type="protein sequence ID" value="CAK0909038.1"/>
    <property type="molecule type" value="Genomic_DNA"/>
</dbReference>
<proteinExistence type="predicted"/>
<dbReference type="Proteomes" id="UP001189429">
    <property type="component" value="Unassembled WGS sequence"/>
</dbReference>
<evidence type="ECO:0000256" key="1">
    <source>
        <dbReference type="SAM" id="MobiDB-lite"/>
    </source>
</evidence>
<feature type="region of interest" description="Disordered" evidence="1">
    <location>
        <begin position="307"/>
        <end position="370"/>
    </location>
</feature>